<dbReference type="Gene3D" id="3.40.50.1820">
    <property type="entry name" value="alpha/beta hydrolase"/>
    <property type="match status" value="1"/>
</dbReference>
<organism evidence="3 4">
    <name type="scientific">Liquidambar formosana</name>
    <name type="common">Formosan gum</name>
    <dbReference type="NCBI Taxonomy" id="63359"/>
    <lineage>
        <taxon>Eukaryota</taxon>
        <taxon>Viridiplantae</taxon>
        <taxon>Streptophyta</taxon>
        <taxon>Embryophyta</taxon>
        <taxon>Tracheophyta</taxon>
        <taxon>Spermatophyta</taxon>
        <taxon>Magnoliopsida</taxon>
        <taxon>eudicotyledons</taxon>
        <taxon>Gunneridae</taxon>
        <taxon>Pentapetalae</taxon>
        <taxon>Saxifragales</taxon>
        <taxon>Altingiaceae</taxon>
        <taxon>Liquidambar</taxon>
    </lineage>
</organism>
<dbReference type="InterPro" id="IPR029058">
    <property type="entry name" value="AB_hydrolase_fold"/>
</dbReference>
<comment type="caution">
    <text evidence="3">The sequence shown here is derived from an EMBL/GenBank/DDBJ whole genome shotgun (WGS) entry which is preliminary data.</text>
</comment>
<sequence length="125" mass="14009">MPQVGTSSAFDVTTKGILHSALHNQYWRLIDPQGKPTGVMEWWPSHAVTFLENHDTGSTQGHRPFPQDKLSQGYAYILSHPGTRLHCELPNAIVRQIPDSGHLPHIEKPKSVAKLIADFVLHDRC</sequence>
<dbReference type="Proteomes" id="UP001415857">
    <property type="component" value="Unassembled WGS sequence"/>
</dbReference>
<proteinExistence type="inferred from homology"/>
<evidence type="ECO:0000256" key="1">
    <source>
        <dbReference type="ARBA" id="ARBA00008061"/>
    </source>
</evidence>
<dbReference type="SUPFAM" id="SSF51445">
    <property type="entry name" value="(Trans)glycosidases"/>
    <property type="match status" value="1"/>
</dbReference>
<accession>A0AAP0X351</accession>
<dbReference type="Gene3D" id="3.20.20.80">
    <property type="entry name" value="Glycosidases"/>
    <property type="match status" value="1"/>
</dbReference>
<protein>
    <recommendedName>
        <fullName evidence="2">1,4-alpha-D-glucan glucanohydrolase</fullName>
    </recommendedName>
</protein>
<keyword evidence="4" id="KW-1185">Reference proteome</keyword>
<reference evidence="3 4" key="1">
    <citation type="journal article" date="2024" name="Plant J.">
        <title>Genome sequences and population genomics reveal climatic adaptation and genomic divergence between two closely related sweetgum species.</title>
        <authorList>
            <person name="Xu W.Q."/>
            <person name="Ren C.Q."/>
            <person name="Zhang X.Y."/>
            <person name="Comes H.P."/>
            <person name="Liu X.H."/>
            <person name="Li Y.G."/>
            <person name="Kettle C.J."/>
            <person name="Jalonen R."/>
            <person name="Gaisberger H."/>
            <person name="Ma Y.Z."/>
            <person name="Qiu Y.X."/>
        </authorList>
    </citation>
    <scope>NUCLEOTIDE SEQUENCE [LARGE SCALE GENOMIC DNA]</scope>
    <source>
        <strain evidence="3">Hangzhou</strain>
    </source>
</reference>
<dbReference type="PANTHER" id="PTHR43447">
    <property type="entry name" value="ALPHA-AMYLASE"/>
    <property type="match status" value="1"/>
</dbReference>
<dbReference type="AlphaFoldDB" id="A0AAP0X351"/>
<name>A0AAP0X351_LIQFO</name>
<dbReference type="EMBL" id="JBBPBK010000003">
    <property type="protein sequence ID" value="KAK9288041.1"/>
    <property type="molecule type" value="Genomic_DNA"/>
</dbReference>
<gene>
    <name evidence="3" type="ORF">L1049_016486</name>
</gene>
<dbReference type="SUPFAM" id="SSF53474">
    <property type="entry name" value="alpha/beta-Hydrolases"/>
    <property type="match status" value="1"/>
</dbReference>
<comment type="similarity">
    <text evidence="1">Belongs to the glycosyl hydrolase 13 family.</text>
</comment>
<dbReference type="InterPro" id="IPR017853">
    <property type="entry name" value="GH"/>
</dbReference>
<evidence type="ECO:0000313" key="4">
    <source>
        <dbReference type="Proteomes" id="UP001415857"/>
    </source>
</evidence>
<evidence type="ECO:0000256" key="2">
    <source>
        <dbReference type="ARBA" id="ARBA00030238"/>
    </source>
</evidence>
<evidence type="ECO:0000313" key="3">
    <source>
        <dbReference type="EMBL" id="KAK9288041.1"/>
    </source>
</evidence>